<evidence type="ECO:0000256" key="3">
    <source>
        <dbReference type="RuleBase" id="RU003616"/>
    </source>
</evidence>
<dbReference type="PROSITE" id="PS01031">
    <property type="entry name" value="SHSP"/>
    <property type="match status" value="1"/>
</dbReference>
<organism evidence="5 7">
    <name type="scientific">Iris pallida</name>
    <name type="common">Sweet iris</name>
    <dbReference type="NCBI Taxonomy" id="29817"/>
    <lineage>
        <taxon>Eukaryota</taxon>
        <taxon>Viridiplantae</taxon>
        <taxon>Streptophyta</taxon>
        <taxon>Embryophyta</taxon>
        <taxon>Tracheophyta</taxon>
        <taxon>Spermatophyta</taxon>
        <taxon>Magnoliopsida</taxon>
        <taxon>Liliopsida</taxon>
        <taxon>Asparagales</taxon>
        <taxon>Iridaceae</taxon>
        <taxon>Iridoideae</taxon>
        <taxon>Irideae</taxon>
        <taxon>Iris</taxon>
    </lineage>
</organism>
<dbReference type="EMBL" id="JANAVB010035219">
    <property type="protein sequence ID" value="KAJ6805840.1"/>
    <property type="molecule type" value="Genomic_DNA"/>
</dbReference>
<keyword evidence="1 5" id="KW-0346">Stress response</keyword>
<gene>
    <name evidence="6" type="ORF">M6B38_172720</name>
    <name evidence="5" type="ORF">M6B38_178130</name>
</gene>
<sequence length="154" mass="17161">MSIIPSFFGRKANKANALETVPLETWDPFEGIAFAMATPLAAHGVATTRMDWKETPEAHVFIAEVPGLRKDEVRVEVEEEKILKISGQRAKDVEDKNDKWHRVERSSEKFLRSVKLPPNARVEQMKATIENGVLTVTVPKGDNIEGGRVIQIAG</sequence>
<keyword evidence="7" id="KW-1185">Reference proteome</keyword>
<dbReference type="InterPro" id="IPR008978">
    <property type="entry name" value="HSP20-like_chaperone"/>
</dbReference>
<dbReference type="CDD" id="cd06472">
    <property type="entry name" value="ACD_ScHsp26_like"/>
    <property type="match status" value="1"/>
</dbReference>
<evidence type="ECO:0000313" key="5">
    <source>
        <dbReference type="EMBL" id="KAJ6805840.1"/>
    </source>
</evidence>
<dbReference type="InterPro" id="IPR031107">
    <property type="entry name" value="Small_HSP"/>
</dbReference>
<evidence type="ECO:0000313" key="6">
    <source>
        <dbReference type="EMBL" id="KAJ6807289.1"/>
    </source>
</evidence>
<dbReference type="AlphaFoldDB" id="A0AAX6EP54"/>
<accession>A0AAX6EP54</accession>
<dbReference type="InterPro" id="IPR002068">
    <property type="entry name" value="A-crystallin/Hsp20_dom"/>
</dbReference>
<comment type="caution">
    <text evidence="5">The sequence shown here is derived from an EMBL/GenBank/DDBJ whole genome shotgun (WGS) entry which is preliminary data.</text>
</comment>
<dbReference type="Proteomes" id="UP001140949">
    <property type="component" value="Unassembled WGS sequence"/>
</dbReference>
<evidence type="ECO:0000256" key="2">
    <source>
        <dbReference type="PROSITE-ProRule" id="PRU00285"/>
    </source>
</evidence>
<feature type="domain" description="SHSP" evidence="4">
    <location>
        <begin position="41"/>
        <end position="154"/>
    </location>
</feature>
<reference evidence="5" key="1">
    <citation type="journal article" date="2023" name="GigaByte">
        <title>Genome assembly of the bearded iris, Iris pallida Lam.</title>
        <authorList>
            <person name="Bruccoleri R.E."/>
            <person name="Oakeley E.J."/>
            <person name="Faust A.M.E."/>
            <person name="Altorfer M."/>
            <person name="Dessus-Babus S."/>
            <person name="Burckhardt D."/>
            <person name="Oertli M."/>
            <person name="Naumann U."/>
            <person name="Petersen F."/>
            <person name="Wong J."/>
        </authorList>
    </citation>
    <scope>NUCLEOTIDE SEQUENCE</scope>
    <source>
        <strain evidence="5">GSM-AAB239-AS_SAM_17_03QT</strain>
    </source>
</reference>
<proteinExistence type="inferred from homology"/>
<dbReference type="SUPFAM" id="SSF49764">
    <property type="entry name" value="HSP20-like chaperones"/>
    <property type="match status" value="1"/>
</dbReference>
<reference evidence="5" key="2">
    <citation type="submission" date="2023-04" db="EMBL/GenBank/DDBJ databases">
        <authorList>
            <person name="Bruccoleri R.E."/>
            <person name="Oakeley E.J."/>
            <person name="Faust A.-M."/>
            <person name="Dessus-Babus S."/>
            <person name="Altorfer M."/>
            <person name="Burckhardt D."/>
            <person name="Oertli M."/>
            <person name="Naumann U."/>
            <person name="Petersen F."/>
            <person name="Wong J."/>
        </authorList>
    </citation>
    <scope>NUCLEOTIDE SEQUENCE</scope>
    <source>
        <strain evidence="5">GSM-AAB239-AS_SAM_17_03QT</strain>
        <tissue evidence="5">Leaf</tissue>
    </source>
</reference>
<evidence type="ECO:0000259" key="4">
    <source>
        <dbReference type="PROSITE" id="PS01031"/>
    </source>
</evidence>
<dbReference type="Gene3D" id="2.60.40.790">
    <property type="match status" value="1"/>
</dbReference>
<name>A0AAX6EP54_IRIPA</name>
<dbReference type="Pfam" id="PF00011">
    <property type="entry name" value="HSP20"/>
    <property type="match status" value="1"/>
</dbReference>
<evidence type="ECO:0000256" key="1">
    <source>
        <dbReference type="ARBA" id="ARBA00023016"/>
    </source>
</evidence>
<dbReference type="PANTHER" id="PTHR11527">
    <property type="entry name" value="HEAT-SHOCK PROTEIN 20 FAMILY MEMBER"/>
    <property type="match status" value="1"/>
</dbReference>
<protein>
    <submittedName>
        <fullName evidence="5">18.0 kDa class I heat shock protein-like</fullName>
    </submittedName>
</protein>
<evidence type="ECO:0000313" key="7">
    <source>
        <dbReference type="Proteomes" id="UP001140949"/>
    </source>
</evidence>
<dbReference type="EMBL" id="JANAVB010034019">
    <property type="protein sequence ID" value="KAJ6807289.1"/>
    <property type="molecule type" value="Genomic_DNA"/>
</dbReference>
<comment type="similarity">
    <text evidence="2 3">Belongs to the small heat shock protein (HSP20) family.</text>
</comment>